<comment type="subcellular location">
    <subcellularLocation>
        <location evidence="1">Cell inner membrane</location>
        <topology evidence="1">Single-pass membrane protein</topology>
    </subcellularLocation>
</comment>
<dbReference type="InterPro" id="IPR051621">
    <property type="entry name" value="T2SS_protein_J"/>
</dbReference>
<keyword evidence="7 8" id="KW-0472">Membrane</keyword>
<evidence type="ECO:0000256" key="6">
    <source>
        <dbReference type="ARBA" id="ARBA00022989"/>
    </source>
</evidence>
<keyword evidence="2" id="KW-1003">Cell membrane</keyword>
<dbReference type="PANTHER" id="PTHR39583">
    <property type="entry name" value="TYPE II SECRETION SYSTEM PROTEIN J-RELATED"/>
    <property type="match status" value="1"/>
</dbReference>
<dbReference type="KEGG" id="pvac:HC248_00337"/>
<dbReference type="EMBL" id="CP051461">
    <property type="protein sequence ID" value="QJC55074.1"/>
    <property type="molecule type" value="Genomic_DNA"/>
</dbReference>
<keyword evidence="4" id="KW-0997">Cell inner membrane</keyword>
<dbReference type="Proteomes" id="UP000502041">
    <property type="component" value="Chromosome"/>
</dbReference>
<evidence type="ECO:0000256" key="1">
    <source>
        <dbReference type="ARBA" id="ARBA00004377"/>
    </source>
</evidence>
<dbReference type="InterPro" id="IPR045584">
    <property type="entry name" value="Pilin-like"/>
</dbReference>
<organism evidence="9 10">
    <name type="scientific">Polaromonas vacuolata</name>
    <dbReference type="NCBI Taxonomy" id="37448"/>
    <lineage>
        <taxon>Bacteria</taxon>
        <taxon>Pseudomonadati</taxon>
        <taxon>Pseudomonadota</taxon>
        <taxon>Betaproteobacteria</taxon>
        <taxon>Burkholderiales</taxon>
        <taxon>Comamonadaceae</taxon>
        <taxon>Polaromonas</taxon>
    </lineage>
</organism>
<evidence type="ECO:0000256" key="2">
    <source>
        <dbReference type="ARBA" id="ARBA00022475"/>
    </source>
</evidence>
<keyword evidence="3" id="KW-0488">Methylation</keyword>
<dbReference type="NCBIfam" id="TIGR02532">
    <property type="entry name" value="IV_pilin_GFxxxE"/>
    <property type="match status" value="1"/>
</dbReference>
<gene>
    <name evidence="9" type="primary">xcpW</name>
    <name evidence="9" type="ORF">HC248_00337</name>
</gene>
<evidence type="ECO:0000256" key="8">
    <source>
        <dbReference type="SAM" id="Phobius"/>
    </source>
</evidence>
<evidence type="ECO:0000256" key="4">
    <source>
        <dbReference type="ARBA" id="ARBA00022519"/>
    </source>
</evidence>
<dbReference type="GO" id="GO:0015628">
    <property type="term" value="P:protein secretion by the type II secretion system"/>
    <property type="evidence" value="ECO:0007669"/>
    <property type="project" value="TreeGrafter"/>
</dbReference>
<name>A0A6H2H650_9BURK</name>
<dbReference type="AlphaFoldDB" id="A0A6H2H650"/>
<dbReference type="InterPro" id="IPR012902">
    <property type="entry name" value="N_methyl_site"/>
</dbReference>
<evidence type="ECO:0000256" key="7">
    <source>
        <dbReference type="ARBA" id="ARBA00023136"/>
    </source>
</evidence>
<evidence type="ECO:0000313" key="9">
    <source>
        <dbReference type="EMBL" id="QJC55074.1"/>
    </source>
</evidence>
<dbReference type="SUPFAM" id="SSF54523">
    <property type="entry name" value="Pili subunits"/>
    <property type="match status" value="1"/>
</dbReference>
<dbReference type="PROSITE" id="PS00409">
    <property type="entry name" value="PROKAR_NTER_METHYL"/>
    <property type="match status" value="1"/>
</dbReference>
<evidence type="ECO:0000313" key="10">
    <source>
        <dbReference type="Proteomes" id="UP000502041"/>
    </source>
</evidence>
<proteinExistence type="predicted"/>
<accession>A0A6H2H650</accession>
<dbReference type="GO" id="GO:0005886">
    <property type="term" value="C:plasma membrane"/>
    <property type="evidence" value="ECO:0007669"/>
    <property type="project" value="UniProtKB-SubCell"/>
</dbReference>
<dbReference type="RefSeq" id="WP_168920992.1">
    <property type="nucleotide sequence ID" value="NZ_CP051461.1"/>
</dbReference>
<feature type="transmembrane region" description="Helical" evidence="8">
    <location>
        <begin position="12"/>
        <end position="33"/>
    </location>
</feature>
<dbReference type="PANTHER" id="PTHR39583:SF2">
    <property type="entry name" value="TYPE II SECRETION SYSTEM PROTEIN J"/>
    <property type="match status" value="1"/>
</dbReference>
<protein>
    <submittedName>
        <fullName evidence="9">Type II secretion system protein J</fullName>
    </submittedName>
</protein>
<sequence>MLKTRRPKRSAGFTLIELLVAISIMALMAVLSWRGLDGMSRAQAQTSQRADELLTLQIGLSQWKTDLDAMVQSPNYTSLDWDGRALRITRRTAALADGLVVVAWSRRNESGGQWLRWQSPTLRTLGEWNESWLQAASWAQSPSTQERAREALIAPLDNWQIFYYRNDSWTNPLSSDGNNANANANANAGSSGQIAGFKPLVLARPSLPEGLRLELMLPTRLALGGKLTLDWARPTLGGDKS</sequence>
<evidence type="ECO:0000256" key="3">
    <source>
        <dbReference type="ARBA" id="ARBA00022481"/>
    </source>
</evidence>
<reference evidence="9 10" key="1">
    <citation type="submission" date="2020-04" db="EMBL/GenBank/DDBJ databases">
        <title>Complete genome of a Psychrophilic, Marine, Gas Vacuolate Bacterium Polaromonas vacuolata KCTC 22033T.</title>
        <authorList>
            <person name="Hwang K."/>
            <person name="Kim K.M."/>
        </authorList>
    </citation>
    <scope>NUCLEOTIDE SEQUENCE [LARGE SCALE GENOMIC DNA]</scope>
    <source>
        <strain evidence="9 10">KCTC 22033</strain>
    </source>
</reference>
<keyword evidence="5 8" id="KW-0812">Transmembrane</keyword>
<evidence type="ECO:0000256" key="5">
    <source>
        <dbReference type="ARBA" id="ARBA00022692"/>
    </source>
</evidence>
<keyword evidence="6 8" id="KW-1133">Transmembrane helix</keyword>
<keyword evidence="10" id="KW-1185">Reference proteome</keyword>
<dbReference type="Pfam" id="PF07963">
    <property type="entry name" value="N_methyl"/>
    <property type="match status" value="1"/>
</dbReference>